<comment type="caution">
    <text evidence="1">The sequence shown here is derived from an EMBL/GenBank/DDBJ whole genome shotgun (WGS) entry which is preliminary data.</text>
</comment>
<gene>
    <name evidence="1" type="ORF">K4A83_05190</name>
</gene>
<keyword evidence="2" id="KW-1185">Reference proteome</keyword>
<accession>A0ABT3L2D7</accession>
<reference evidence="1 2" key="1">
    <citation type="submission" date="2021-08" db="EMBL/GenBank/DDBJ databases">
        <title>Draft genome sequence of Spirulina subsalsa with high tolerance to salinity and hype-accumulation of phycocyanin.</title>
        <authorList>
            <person name="Pei H."/>
            <person name="Jiang L."/>
        </authorList>
    </citation>
    <scope>NUCLEOTIDE SEQUENCE [LARGE SCALE GENOMIC DNA]</scope>
    <source>
        <strain evidence="1 2">FACHB-351</strain>
    </source>
</reference>
<evidence type="ECO:0000313" key="1">
    <source>
        <dbReference type="EMBL" id="MCW6035668.1"/>
    </source>
</evidence>
<name>A0ABT3L2D7_9CYAN</name>
<proteinExistence type="predicted"/>
<dbReference type="InterPro" id="IPR021469">
    <property type="entry name" value="DUF3122"/>
</dbReference>
<evidence type="ECO:0000313" key="2">
    <source>
        <dbReference type="Proteomes" id="UP001526426"/>
    </source>
</evidence>
<dbReference type="Proteomes" id="UP001526426">
    <property type="component" value="Unassembled WGS sequence"/>
</dbReference>
<dbReference type="EMBL" id="JAIHOM010000018">
    <property type="protein sequence ID" value="MCW6035668.1"/>
    <property type="molecule type" value="Genomic_DNA"/>
</dbReference>
<protein>
    <submittedName>
        <fullName evidence="1">DUF3122 domain-containing protein</fullName>
    </submittedName>
</protein>
<organism evidence="1 2">
    <name type="scientific">Spirulina subsalsa FACHB-351</name>
    <dbReference type="NCBI Taxonomy" id="234711"/>
    <lineage>
        <taxon>Bacteria</taxon>
        <taxon>Bacillati</taxon>
        <taxon>Cyanobacteriota</taxon>
        <taxon>Cyanophyceae</taxon>
        <taxon>Spirulinales</taxon>
        <taxon>Spirulinaceae</taxon>
        <taxon>Spirulina</taxon>
    </lineage>
</organism>
<dbReference type="RefSeq" id="WP_265263377.1">
    <property type="nucleotide sequence ID" value="NZ_JAIHOM010000018.1"/>
</dbReference>
<dbReference type="Pfam" id="PF11320">
    <property type="entry name" value="DUF3122"/>
    <property type="match status" value="1"/>
</dbReference>
<sequence length="142" mass="16105">MMVGQPAIAEIRQLPERADQMLYQSRQTLQDQNGKTWQVVLFKRVKPDQPSLTHLRLVGFPGITVTHPHPLLLAAGSLELSASDDFAEQSPSPNVGQYDLTEIIPQLPGVNFLRLNVPTLEQPVELRVPFFVLQEWKELNQR</sequence>